<dbReference type="InterPro" id="IPR007219">
    <property type="entry name" value="XnlR_reg_dom"/>
</dbReference>
<dbReference type="HOGENOM" id="CLU_011858_0_0_1"/>
<keyword evidence="2" id="KW-0238">DNA-binding</keyword>
<name>C4JTT4_UNCRE</name>
<dbReference type="STRING" id="336963.C4JTT4"/>
<dbReference type="VEuPathDB" id="FungiDB:UREG_05873"/>
<dbReference type="eggNOG" id="ENOG502RJRW">
    <property type="taxonomic scope" value="Eukaryota"/>
</dbReference>
<dbReference type="OrthoDB" id="424974at2759"/>
<evidence type="ECO:0000313" key="7">
    <source>
        <dbReference type="EMBL" id="EEP81031.1"/>
    </source>
</evidence>
<proteinExistence type="predicted"/>
<dbReference type="GO" id="GO:0000978">
    <property type="term" value="F:RNA polymerase II cis-regulatory region sequence-specific DNA binding"/>
    <property type="evidence" value="ECO:0007669"/>
    <property type="project" value="TreeGrafter"/>
</dbReference>
<dbReference type="OMA" id="GACKCIL"/>
<accession>C4JTT4</accession>
<evidence type="ECO:0000313" key="8">
    <source>
        <dbReference type="Proteomes" id="UP000002058"/>
    </source>
</evidence>
<dbReference type="PANTHER" id="PTHR47424:SF3">
    <property type="entry name" value="REGULATORY PROTEIN GAL4"/>
    <property type="match status" value="1"/>
</dbReference>
<dbReference type="GO" id="GO:0008270">
    <property type="term" value="F:zinc ion binding"/>
    <property type="evidence" value="ECO:0007669"/>
    <property type="project" value="InterPro"/>
</dbReference>
<dbReference type="PANTHER" id="PTHR47424">
    <property type="entry name" value="REGULATORY PROTEIN GAL4"/>
    <property type="match status" value="1"/>
</dbReference>
<protein>
    <recommendedName>
        <fullName evidence="6">Xylanolytic transcriptional activator regulatory domain-containing protein</fullName>
    </recommendedName>
</protein>
<dbReference type="Pfam" id="PF04082">
    <property type="entry name" value="Fungal_trans"/>
    <property type="match status" value="1"/>
</dbReference>
<dbReference type="GO" id="GO:0006351">
    <property type="term" value="P:DNA-templated transcription"/>
    <property type="evidence" value="ECO:0007669"/>
    <property type="project" value="InterPro"/>
</dbReference>
<evidence type="ECO:0000256" key="4">
    <source>
        <dbReference type="ARBA" id="ARBA00023242"/>
    </source>
</evidence>
<dbReference type="RefSeq" id="XP_002585184.1">
    <property type="nucleotide sequence ID" value="XM_002585138.1"/>
</dbReference>
<evidence type="ECO:0000256" key="2">
    <source>
        <dbReference type="ARBA" id="ARBA00023125"/>
    </source>
</evidence>
<feature type="domain" description="Xylanolytic transcriptional activator regulatory" evidence="6">
    <location>
        <begin position="325"/>
        <end position="468"/>
    </location>
</feature>
<evidence type="ECO:0000259" key="6">
    <source>
        <dbReference type="Pfam" id="PF04082"/>
    </source>
</evidence>
<gene>
    <name evidence="7" type="ORF">UREG_05873</name>
</gene>
<dbReference type="GO" id="GO:0005634">
    <property type="term" value="C:nucleus"/>
    <property type="evidence" value="ECO:0007669"/>
    <property type="project" value="TreeGrafter"/>
</dbReference>
<dbReference type="GO" id="GO:0000435">
    <property type="term" value="P:positive regulation of transcription from RNA polymerase II promoter by galactose"/>
    <property type="evidence" value="ECO:0007669"/>
    <property type="project" value="TreeGrafter"/>
</dbReference>
<dbReference type="EMBL" id="CH476617">
    <property type="protein sequence ID" value="EEP81031.1"/>
    <property type="molecule type" value="Genomic_DNA"/>
</dbReference>
<sequence length="752" mass="84214">MSLLSSIIKAAAPFRLGASINNSDSSDDEGEKAPSVIPESQLRKESSEDSDAPSSIENETKDPSPHSSPRCFENEMDGEETSEKEREAPSADTPESHLRREDSLSVEEEDGASRQRLASPLLGAEANDAYLSEEEREDTSDAIPESHLGREDSLSVEEGVEPFVQCSASPHLGAKPNGADIIDQEREVTPDVIPESNPRQEDVENDVEALSIVEKENEAPIQPSTPPRSNAAPVISFSPASSVQYSEVSGNSDRYPERAMSLAGLKEAVAQRTDTSKPGYFELSRNEQRRIAKRLEANTKNKKPRLHARDLILPSRKIADRYLAIYLTREYVNLPVIHLPTFQTKYLSLWSRDFRGDSAIVQGIVNVMLALGCLAIDPTKNDDACLYFARAQNLIRFGSLDGEDLACVQAYIISTQFLHAIGNLAAAWKSIGIAIRVSQSLHLHLKSGSHHLEERVERELAKRVWHCCIMQERPSIVEFFTSSSRLYEKYEDILSIQEELRITEGRSPRKVIECFDPQKLLEVDRLLCSWNAALPPFLQPNGQRQENSIAERQHIILRIRYLHMRILLWRPLLAILAADPEICGSSQIRDMNQTTRNCVDTPLIYTIATDAALKCIASAQEIIEILTKHEQINEESHHVGPVPPWWDNIGYAFCCATTMLGARMSSSAYEDFQENTVEEGWNQCIDLLTRYCAFSPLAAKCLEFLEELATTVTSIDDDDDEEEVKKEGNADGQVQRARDVTWLESLPVDLRN</sequence>
<dbReference type="InParanoid" id="C4JTT4"/>
<feature type="region of interest" description="Disordered" evidence="5">
    <location>
        <begin position="11"/>
        <end position="204"/>
    </location>
</feature>
<dbReference type="KEGG" id="ure:UREG_05873"/>
<keyword evidence="8" id="KW-1185">Reference proteome</keyword>
<evidence type="ECO:0000256" key="1">
    <source>
        <dbReference type="ARBA" id="ARBA00023015"/>
    </source>
</evidence>
<keyword evidence="3" id="KW-0804">Transcription</keyword>
<evidence type="ECO:0000256" key="5">
    <source>
        <dbReference type="SAM" id="MobiDB-lite"/>
    </source>
</evidence>
<feature type="compositionally biased region" description="Acidic residues" evidence="5">
    <location>
        <begin position="131"/>
        <end position="140"/>
    </location>
</feature>
<reference evidence="8" key="1">
    <citation type="journal article" date="2009" name="Genome Res.">
        <title>Comparative genomic analyses of the human fungal pathogens Coccidioides and their relatives.</title>
        <authorList>
            <person name="Sharpton T.J."/>
            <person name="Stajich J.E."/>
            <person name="Rounsley S.D."/>
            <person name="Gardner M.J."/>
            <person name="Wortman J.R."/>
            <person name="Jordar V.S."/>
            <person name="Maiti R."/>
            <person name="Kodira C.D."/>
            <person name="Neafsey D.E."/>
            <person name="Zeng Q."/>
            <person name="Hung C.-Y."/>
            <person name="McMahan C."/>
            <person name="Muszewska A."/>
            <person name="Grynberg M."/>
            <person name="Mandel M.A."/>
            <person name="Kellner E.M."/>
            <person name="Barker B.M."/>
            <person name="Galgiani J.N."/>
            <person name="Orbach M.J."/>
            <person name="Kirkland T.N."/>
            <person name="Cole G.T."/>
            <person name="Henn M.R."/>
            <person name="Birren B.W."/>
            <person name="Taylor J.W."/>
        </authorList>
    </citation>
    <scope>NUCLEOTIDE SEQUENCE [LARGE SCALE GENOMIC DNA]</scope>
    <source>
        <strain evidence="8">UAMH 1704</strain>
    </source>
</reference>
<dbReference type="AlphaFoldDB" id="C4JTT4"/>
<dbReference type="GO" id="GO:0000981">
    <property type="term" value="F:DNA-binding transcription factor activity, RNA polymerase II-specific"/>
    <property type="evidence" value="ECO:0007669"/>
    <property type="project" value="TreeGrafter"/>
</dbReference>
<dbReference type="CDD" id="cd12148">
    <property type="entry name" value="fungal_TF_MHR"/>
    <property type="match status" value="1"/>
</dbReference>
<organism evidence="7 8">
    <name type="scientific">Uncinocarpus reesii (strain UAMH 1704)</name>
    <dbReference type="NCBI Taxonomy" id="336963"/>
    <lineage>
        <taxon>Eukaryota</taxon>
        <taxon>Fungi</taxon>
        <taxon>Dikarya</taxon>
        <taxon>Ascomycota</taxon>
        <taxon>Pezizomycotina</taxon>
        <taxon>Eurotiomycetes</taxon>
        <taxon>Eurotiomycetidae</taxon>
        <taxon>Onygenales</taxon>
        <taxon>Onygenaceae</taxon>
        <taxon>Uncinocarpus</taxon>
    </lineage>
</organism>
<keyword evidence="4" id="KW-0539">Nucleus</keyword>
<feature type="compositionally biased region" description="Basic and acidic residues" evidence="5">
    <location>
        <begin position="81"/>
        <end position="103"/>
    </location>
</feature>
<evidence type="ECO:0000256" key="3">
    <source>
        <dbReference type="ARBA" id="ARBA00023163"/>
    </source>
</evidence>
<dbReference type="InterPro" id="IPR051127">
    <property type="entry name" value="Fungal_SecMet_Regulators"/>
</dbReference>
<dbReference type="Proteomes" id="UP000002058">
    <property type="component" value="Unassembled WGS sequence"/>
</dbReference>
<dbReference type="GeneID" id="8443618"/>
<keyword evidence="1" id="KW-0805">Transcription regulation</keyword>